<sequence>MTHGNSESSTRDLSLRTGNRFPSQSNDSIGPPTRETKEASVQRSVETNGLALPEYQTSPCAKPERSSFTFRQRNPPNTTRSVETDASPSKKKPQRPDLSADTSISVTKTPR</sequence>
<comment type="caution">
    <text evidence="2">The sequence shown here is derived from an EMBL/GenBank/DDBJ whole genome shotgun (WGS) entry which is preliminary data.</text>
</comment>
<dbReference type="Proteomes" id="UP000712600">
    <property type="component" value="Unassembled WGS sequence"/>
</dbReference>
<dbReference type="EMBL" id="QGKX02000996">
    <property type="protein sequence ID" value="KAF3559827.1"/>
    <property type="molecule type" value="Genomic_DNA"/>
</dbReference>
<evidence type="ECO:0000256" key="1">
    <source>
        <dbReference type="SAM" id="MobiDB-lite"/>
    </source>
</evidence>
<accession>A0A8S9R8C2</accession>
<reference evidence="2" key="1">
    <citation type="submission" date="2019-12" db="EMBL/GenBank/DDBJ databases">
        <title>Genome sequencing and annotation of Brassica cretica.</title>
        <authorList>
            <person name="Studholme D.J."/>
            <person name="Sarris P."/>
        </authorList>
    </citation>
    <scope>NUCLEOTIDE SEQUENCE</scope>
    <source>
        <strain evidence="2">PFS-109/04</strain>
        <tissue evidence="2">Leaf</tissue>
    </source>
</reference>
<feature type="compositionally biased region" description="Polar residues" evidence="1">
    <location>
        <begin position="15"/>
        <end position="28"/>
    </location>
</feature>
<protein>
    <submittedName>
        <fullName evidence="2">Uncharacterized protein</fullName>
    </submittedName>
</protein>
<name>A0A8S9R8C2_BRACR</name>
<evidence type="ECO:0000313" key="2">
    <source>
        <dbReference type="EMBL" id="KAF3559827.1"/>
    </source>
</evidence>
<feature type="compositionally biased region" description="Polar residues" evidence="1">
    <location>
        <begin position="66"/>
        <end position="87"/>
    </location>
</feature>
<organism evidence="2 3">
    <name type="scientific">Brassica cretica</name>
    <name type="common">Mustard</name>
    <dbReference type="NCBI Taxonomy" id="69181"/>
    <lineage>
        <taxon>Eukaryota</taxon>
        <taxon>Viridiplantae</taxon>
        <taxon>Streptophyta</taxon>
        <taxon>Embryophyta</taxon>
        <taxon>Tracheophyta</taxon>
        <taxon>Spermatophyta</taxon>
        <taxon>Magnoliopsida</taxon>
        <taxon>eudicotyledons</taxon>
        <taxon>Gunneridae</taxon>
        <taxon>Pentapetalae</taxon>
        <taxon>rosids</taxon>
        <taxon>malvids</taxon>
        <taxon>Brassicales</taxon>
        <taxon>Brassicaceae</taxon>
        <taxon>Brassiceae</taxon>
        <taxon>Brassica</taxon>
    </lineage>
</organism>
<proteinExistence type="predicted"/>
<evidence type="ECO:0000313" key="3">
    <source>
        <dbReference type="Proteomes" id="UP000712600"/>
    </source>
</evidence>
<gene>
    <name evidence="2" type="ORF">F2Q69_00012182</name>
</gene>
<dbReference type="AlphaFoldDB" id="A0A8S9R8C2"/>
<feature type="compositionally biased region" description="Polar residues" evidence="1">
    <location>
        <begin position="100"/>
        <end position="111"/>
    </location>
</feature>
<feature type="region of interest" description="Disordered" evidence="1">
    <location>
        <begin position="1"/>
        <end position="111"/>
    </location>
</feature>